<protein>
    <submittedName>
        <fullName evidence="2">HD domain-containing protein</fullName>
    </submittedName>
</protein>
<dbReference type="Pfam" id="PF13487">
    <property type="entry name" value="HD_5"/>
    <property type="match status" value="1"/>
</dbReference>
<dbReference type="SUPFAM" id="SSF109604">
    <property type="entry name" value="HD-domain/PDEase-like"/>
    <property type="match status" value="1"/>
</dbReference>
<dbReference type="CDD" id="cd00077">
    <property type="entry name" value="HDc"/>
    <property type="match status" value="1"/>
</dbReference>
<dbReference type="InterPro" id="IPR003607">
    <property type="entry name" value="HD/PDEase_dom"/>
</dbReference>
<dbReference type="Gene3D" id="1.10.3210.10">
    <property type="entry name" value="Hypothetical protein af1432"/>
    <property type="match status" value="1"/>
</dbReference>
<gene>
    <name evidence="2" type="ORF">G9Q37_06705</name>
</gene>
<organism evidence="2 3">
    <name type="scientific">Hydrogenophaga crocea</name>
    <dbReference type="NCBI Taxonomy" id="2716225"/>
    <lineage>
        <taxon>Bacteria</taxon>
        <taxon>Pseudomonadati</taxon>
        <taxon>Pseudomonadota</taxon>
        <taxon>Betaproteobacteria</taxon>
        <taxon>Burkholderiales</taxon>
        <taxon>Comamonadaceae</taxon>
        <taxon>Hydrogenophaga</taxon>
    </lineage>
</organism>
<dbReference type="RefSeq" id="WP_166226344.1">
    <property type="nucleotide sequence ID" value="NZ_CP049989.1"/>
</dbReference>
<proteinExistence type="predicted"/>
<dbReference type="EMBL" id="CP049989">
    <property type="protein sequence ID" value="QIM51849.1"/>
    <property type="molecule type" value="Genomic_DNA"/>
</dbReference>
<feature type="domain" description="HD-GYP" evidence="1">
    <location>
        <begin position="141"/>
        <end position="335"/>
    </location>
</feature>
<evidence type="ECO:0000313" key="2">
    <source>
        <dbReference type="EMBL" id="QIM51849.1"/>
    </source>
</evidence>
<dbReference type="PROSITE" id="PS51832">
    <property type="entry name" value="HD_GYP"/>
    <property type="match status" value="1"/>
</dbReference>
<accession>A0A6G8IFG0</accession>
<evidence type="ECO:0000259" key="1">
    <source>
        <dbReference type="PROSITE" id="PS51832"/>
    </source>
</evidence>
<sequence>MYRPLPLDSIALNQPVPVNIWDPKGVLLLRKGETITSEQHRSTLMLHGPLVLASDWQSASYGYTTALDRMVRSNVSLSRIAQVNVMGVSAEAPSAREDQPVTEAWADLHASLSTLLLQGPNAHHFLERLHKVQASGELLWQEQPDNSLLVLVQMLFDPAVTYSATHALLSACLCALVAPLAGLDDTQRRAVILAALTMNVGMTREHDEMARQAGPLTTPQRKTVREHPQRGVTLLREAGASDAEWLRLVAQHHERPDGTGYPTGQRIDRITHRLLQMADVYVACISPRKSRGAQLSQQVARELYMGAQRGLDPLGAHFVKCVGFYPPGSFVRLVNDEMGVVMRRGEKANTPKVFALVGRHGMPLGEPVLRDTADAAFAVKESLPPGVVKVLVNPARLIARC</sequence>
<dbReference type="KEGG" id="hcz:G9Q37_06705"/>
<dbReference type="GO" id="GO:0008081">
    <property type="term" value="F:phosphoric diester hydrolase activity"/>
    <property type="evidence" value="ECO:0007669"/>
    <property type="project" value="UniProtKB-ARBA"/>
</dbReference>
<dbReference type="InterPro" id="IPR037522">
    <property type="entry name" value="HD_GYP_dom"/>
</dbReference>
<dbReference type="PANTHER" id="PTHR45228">
    <property type="entry name" value="CYCLIC DI-GMP PHOSPHODIESTERASE TM_0186-RELATED"/>
    <property type="match status" value="1"/>
</dbReference>
<dbReference type="Proteomes" id="UP000503162">
    <property type="component" value="Chromosome"/>
</dbReference>
<dbReference type="InterPro" id="IPR052020">
    <property type="entry name" value="Cyclic_di-GMP/3'3'-cGAMP_PDE"/>
</dbReference>
<dbReference type="AlphaFoldDB" id="A0A6G8IFG0"/>
<evidence type="ECO:0000313" key="3">
    <source>
        <dbReference type="Proteomes" id="UP000503162"/>
    </source>
</evidence>
<reference evidence="2 3" key="1">
    <citation type="submission" date="2020-03" db="EMBL/GenBank/DDBJ databases">
        <title>Hydrogenophaga sp. nov. isolated from cyanobacterial mat.</title>
        <authorList>
            <person name="Thorat V."/>
            <person name="Kirdat K."/>
            <person name="Tiwarekar B."/>
            <person name="Costa E.D."/>
            <person name="Yadav A."/>
        </authorList>
    </citation>
    <scope>NUCLEOTIDE SEQUENCE [LARGE SCALE GENOMIC DNA]</scope>
    <source>
        <strain evidence="2 3">BA0156</strain>
    </source>
</reference>
<name>A0A6G8IFG0_9BURK</name>
<keyword evidence="3" id="KW-1185">Reference proteome</keyword>
<dbReference type="PANTHER" id="PTHR45228:SF4">
    <property type="entry name" value="LIPOPROTEIN"/>
    <property type="match status" value="1"/>
</dbReference>